<feature type="domain" description="Secretion system C-terminal sorting" evidence="2">
    <location>
        <begin position="351"/>
        <end position="420"/>
    </location>
</feature>
<proteinExistence type="predicted"/>
<reference evidence="3 4" key="1">
    <citation type="submission" date="2016-12" db="EMBL/GenBank/DDBJ databases">
        <title>Trade-off between light-utilization and light-protection in marine flavobacteria.</title>
        <authorList>
            <person name="Kumagai Y."/>
            <person name="Yoshizawa S."/>
            <person name="Kogure K."/>
            <person name="Iwasaki W."/>
        </authorList>
    </citation>
    <scope>NUCLEOTIDE SEQUENCE [LARGE SCALE GENOMIC DNA]</scope>
    <source>
        <strain evidence="3 4">NBRC 108759</strain>
    </source>
</reference>
<evidence type="ECO:0000313" key="3">
    <source>
        <dbReference type="EMBL" id="PQJ79718.1"/>
    </source>
</evidence>
<keyword evidence="4" id="KW-1185">Reference proteome</keyword>
<accession>A0A2S7WQ22</accession>
<protein>
    <recommendedName>
        <fullName evidence="2">Secretion system C-terminal sorting domain-containing protein</fullName>
    </recommendedName>
</protein>
<organism evidence="3 4">
    <name type="scientific">Polaribacter porphyrae</name>
    <dbReference type="NCBI Taxonomy" id="1137780"/>
    <lineage>
        <taxon>Bacteria</taxon>
        <taxon>Pseudomonadati</taxon>
        <taxon>Bacteroidota</taxon>
        <taxon>Flavobacteriia</taxon>
        <taxon>Flavobacteriales</taxon>
        <taxon>Flavobacteriaceae</taxon>
    </lineage>
</organism>
<evidence type="ECO:0000313" key="4">
    <source>
        <dbReference type="Proteomes" id="UP000238882"/>
    </source>
</evidence>
<dbReference type="NCBIfam" id="TIGR04183">
    <property type="entry name" value="Por_Secre_tail"/>
    <property type="match status" value="1"/>
</dbReference>
<gene>
    <name evidence="3" type="ORF">BTO18_11280</name>
</gene>
<dbReference type="InterPro" id="IPR026444">
    <property type="entry name" value="Secre_tail"/>
</dbReference>
<dbReference type="Pfam" id="PF18962">
    <property type="entry name" value="Por_Secre_tail"/>
    <property type="match status" value="1"/>
</dbReference>
<dbReference type="Proteomes" id="UP000238882">
    <property type="component" value="Unassembled WGS sequence"/>
</dbReference>
<name>A0A2S7WQ22_9FLAO</name>
<comment type="caution">
    <text evidence="3">The sequence shown here is derived from an EMBL/GenBank/DDBJ whole genome shotgun (WGS) entry which is preliminary data.</text>
</comment>
<dbReference type="AlphaFoldDB" id="A0A2S7WQ22"/>
<keyword evidence="1" id="KW-0732">Signal</keyword>
<evidence type="ECO:0000259" key="2">
    <source>
        <dbReference type="Pfam" id="PF18962"/>
    </source>
</evidence>
<dbReference type="EMBL" id="MSCN01000001">
    <property type="protein sequence ID" value="PQJ79718.1"/>
    <property type="molecule type" value="Genomic_DNA"/>
</dbReference>
<sequence>MKFFLKLPIVKIKFPFLIILFTYFSINCSSQNTNGDLEDYIDAIIKNIPGSSGDDYKSPSITQSNIWENSLDYVLTNDIPNARLQLGKIGYKITEFLDNSTNQTFYILEKNSNSSNHWGTYIFTKNSVINNLIITAPHVLNDTNTGQQAVYCLKNTLAKAVFLNGTERCNSSSFSSCSGTTSTCDNGSEPFRISDVAHSEEAIFHLSTKILHEKIANSIFIQLHGFGKTADDPSVILSNGTRTTPTIDYIDLLKNELLIEDSSLTFKIPHKDLSWNRLIAFTNTQGRLINGSSQPCNTHFSSASGRFISLEQEREKLRNNVSGWQKVSNAIDRVFTKALNLTTENINNNLIYPNPSKGKISFKLKEIGNIKVYNLLGKEVEFTENYSSNSTTFSIKIEQEGIYYIKVSTKEKAFFQKVIILK</sequence>
<evidence type="ECO:0000256" key="1">
    <source>
        <dbReference type="ARBA" id="ARBA00022729"/>
    </source>
</evidence>